<evidence type="ECO:0000259" key="1">
    <source>
        <dbReference type="Pfam" id="PF21762"/>
    </source>
</evidence>
<gene>
    <name evidence="2" type="ORF">K432DRAFT_396019</name>
</gene>
<reference evidence="2 3" key="1">
    <citation type="journal article" date="2016" name="Nat. Commun.">
        <title>Ectomycorrhizal ecology is imprinted in the genome of the dominant symbiotic fungus Cenococcum geophilum.</title>
        <authorList>
            <consortium name="DOE Joint Genome Institute"/>
            <person name="Peter M."/>
            <person name="Kohler A."/>
            <person name="Ohm R.A."/>
            <person name="Kuo A."/>
            <person name="Krutzmann J."/>
            <person name="Morin E."/>
            <person name="Arend M."/>
            <person name="Barry K.W."/>
            <person name="Binder M."/>
            <person name="Choi C."/>
            <person name="Clum A."/>
            <person name="Copeland A."/>
            <person name="Grisel N."/>
            <person name="Haridas S."/>
            <person name="Kipfer T."/>
            <person name="LaButti K."/>
            <person name="Lindquist E."/>
            <person name="Lipzen A."/>
            <person name="Maire R."/>
            <person name="Meier B."/>
            <person name="Mihaltcheva S."/>
            <person name="Molinier V."/>
            <person name="Murat C."/>
            <person name="Poggeler S."/>
            <person name="Quandt C.A."/>
            <person name="Sperisen C."/>
            <person name="Tritt A."/>
            <person name="Tisserant E."/>
            <person name="Crous P.W."/>
            <person name="Henrissat B."/>
            <person name="Nehls U."/>
            <person name="Egli S."/>
            <person name="Spatafora J.W."/>
            <person name="Grigoriev I.V."/>
            <person name="Martin F.M."/>
        </authorList>
    </citation>
    <scope>NUCLEOTIDE SEQUENCE [LARGE SCALE GENOMIC DNA]</scope>
    <source>
        <strain evidence="2 3">CBS 459.81</strain>
    </source>
</reference>
<evidence type="ECO:0000313" key="2">
    <source>
        <dbReference type="EMBL" id="OCK76948.1"/>
    </source>
</evidence>
<dbReference type="GO" id="GO:0005634">
    <property type="term" value="C:nucleus"/>
    <property type="evidence" value="ECO:0007669"/>
    <property type="project" value="TreeGrafter"/>
</dbReference>
<dbReference type="InterPro" id="IPR048519">
    <property type="entry name" value="Gfd2/YDR514C-like_C"/>
</dbReference>
<name>A0A8E2E4B5_9PEZI</name>
<dbReference type="Proteomes" id="UP000250266">
    <property type="component" value="Unassembled WGS sequence"/>
</dbReference>
<sequence length="123" mass="13941">MINCIALEMRTSATPSQARIFENWLKKIRLYHLCICVVGHMVNKRFYPGNLETFDFGNTALVSRDGIKKILNNVFHVPVDTIDPSMDTPMRPIVFLSHARQSGISGLRCHLDLDIGNLEEKQG</sequence>
<evidence type="ECO:0000313" key="3">
    <source>
        <dbReference type="Proteomes" id="UP000250266"/>
    </source>
</evidence>
<protein>
    <recommendedName>
        <fullName evidence="1">Gfd2/YDR514C-like C-terminal domain-containing protein</fullName>
    </recommendedName>
</protein>
<dbReference type="PANTHER" id="PTHR28083">
    <property type="entry name" value="GOOD FOR FULL DBP5 ACTIVITY PROTEIN 2"/>
    <property type="match status" value="1"/>
</dbReference>
<dbReference type="OrthoDB" id="5953249at2759"/>
<dbReference type="InterPro" id="IPR040151">
    <property type="entry name" value="Gfd2/YDR514C-like"/>
</dbReference>
<organism evidence="2 3">
    <name type="scientific">Lepidopterella palustris CBS 459.81</name>
    <dbReference type="NCBI Taxonomy" id="1314670"/>
    <lineage>
        <taxon>Eukaryota</taxon>
        <taxon>Fungi</taxon>
        <taxon>Dikarya</taxon>
        <taxon>Ascomycota</taxon>
        <taxon>Pezizomycotina</taxon>
        <taxon>Dothideomycetes</taxon>
        <taxon>Pleosporomycetidae</taxon>
        <taxon>Mytilinidiales</taxon>
        <taxon>Argynnaceae</taxon>
        <taxon>Lepidopterella</taxon>
    </lineage>
</organism>
<dbReference type="Pfam" id="PF21762">
    <property type="entry name" value="DEDDh_C"/>
    <property type="match status" value="1"/>
</dbReference>
<accession>A0A8E2E4B5</accession>
<feature type="domain" description="Gfd2/YDR514C-like C-terminal" evidence="1">
    <location>
        <begin position="7"/>
        <end position="109"/>
    </location>
</feature>
<dbReference type="AlphaFoldDB" id="A0A8E2E4B5"/>
<dbReference type="EMBL" id="KV745166">
    <property type="protein sequence ID" value="OCK76948.1"/>
    <property type="molecule type" value="Genomic_DNA"/>
</dbReference>
<dbReference type="PANTHER" id="PTHR28083:SF1">
    <property type="entry name" value="GOOD FOR FULL DBP5 ACTIVITY PROTEIN 2"/>
    <property type="match status" value="1"/>
</dbReference>
<proteinExistence type="predicted"/>
<keyword evidence="3" id="KW-1185">Reference proteome</keyword>